<dbReference type="GO" id="GO:0005886">
    <property type="term" value="C:plasma membrane"/>
    <property type="evidence" value="ECO:0007669"/>
    <property type="project" value="UniProtKB-SubCell"/>
</dbReference>
<dbReference type="PANTHER" id="PTHR24061">
    <property type="entry name" value="CALCIUM-SENSING RECEPTOR-RELATED"/>
    <property type="match status" value="1"/>
</dbReference>
<evidence type="ECO:0000256" key="12">
    <source>
        <dbReference type="SAM" id="Phobius"/>
    </source>
</evidence>
<sequence>MVLFMVLPHSVCKLQFIHPDTKTYSTKCSVSEPLPILHEFYQPGDLVIGEITSQVFYLRFPTNFDEKPSPMLIHEAIMMPKSYKHALALVFAIKEINDNPSILPNTTMGFHIYDSYHDPQITFMSTFGLLSSRHRFLPNYGCDSQSPPIVTIGGFCSEITLYMAIALDAYKMPQLVYGSFDSSMNKKMSLSSLYQMVPDEYHQCTGVVQLLLHFRWTWVGLFTVDNDNGDRFLEILGLMVFAKGICFAFVEKTLKWTFADSMLHVFSNEEKIFSTLMGSNANVFIVYGTPPSLLNLSWKRRVTILDSYLGKVWILTSHWDFRSSIFHGDHNMQPFHGAISLSLHSSEPLGFRTFLQSINPSWAKEDGFVKDFWEQSFNCSFKNITAQKESKTKERCTGKEILENLPNTYFEMIMTGHSYNVYNAALAVTYALHNIYESRSKHRSWPAGKMLDFWNFHPFLKNILFNNSAGETVHFDENKELITGFDITNWATFPNKTSARVRIGRLDPHATPGTELSIQDEHIVWQKTLNQVVPISLCNNNCQPGYQKKPREGKPFCCYDCAPCPEGKISNQKGGDLCVNCPEDQYSNMDQDQCIPKIISYLSYNEPLGITLASSATVFALITAIVFAIFLKHQDTPIIKASNRGLTYILLIFLLFCFLCPLLFIGEPKMLTCLTRQTAFGIIFSVALSSLLAKTITVVRAFTITKPGSWMIKWLGIRLSISVVLFFSLIQAGLCTVWLSISPPFPHMDIHSLKGKIIIACDEQTIFLFGCVLWAFWPLFVSLLPFLLGSYLPVLMNLNSLLSAWWSFAVFGYHLCQPT</sequence>
<feature type="transmembrane region" description="Helical" evidence="12">
    <location>
        <begin position="645"/>
        <end position="666"/>
    </location>
</feature>
<dbReference type="InterPro" id="IPR000337">
    <property type="entry name" value="GPCR_3"/>
</dbReference>
<evidence type="ECO:0000256" key="5">
    <source>
        <dbReference type="ARBA" id="ARBA00022729"/>
    </source>
</evidence>
<keyword evidence="9 14" id="KW-0675">Receptor</keyword>
<keyword evidence="10" id="KW-0325">Glycoprotein</keyword>
<keyword evidence="4 12" id="KW-0812">Transmembrane</keyword>
<dbReference type="FunFam" id="3.40.50.2300:FF:000024">
    <property type="entry name" value="Vomeronasal 2, receptor 73"/>
    <property type="match status" value="1"/>
</dbReference>
<dbReference type="InterPro" id="IPR001828">
    <property type="entry name" value="ANF_lig-bd_rcpt"/>
</dbReference>
<dbReference type="FunFam" id="2.10.50.30:FF:000002">
    <property type="entry name" value="Vomeronasal 2 receptor, h1"/>
    <property type="match status" value="1"/>
</dbReference>
<dbReference type="InterPro" id="IPR028082">
    <property type="entry name" value="Peripla_BP_I"/>
</dbReference>
<name>A0AAW1B750_CROAD</name>
<evidence type="ECO:0000259" key="13">
    <source>
        <dbReference type="PROSITE" id="PS50259"/>
    </source>
</evidence>
<feature type="transmembrane region" description="Helical" evidence="12">
    <location>
        <begin position="608"/>
        <end position="633"/>
    </location>
</feature>
<comment type="similarity">
    <text evidence="2">Belongs to the G-protein coupled receptor 3 family.</text>
</comment>
<evidence type="ECO:0000256" key="8">
    <source>
        <dbReference type="ARBA" id="ARBA00023136"/>
    </source>
</evidence>
<evidence type="ECO:0000313" key="14">
    <source>
        <dbReference type="EMBL" id="KAK9397347.1"/>
    </source>
</evidence>
<dbReference type="Proteomes" id="UP001474421">
    <property type="component" value="Unassembled WGS sequence"/>
</dbReference>
<feature type="transmembrane region" description="Helical" evidence="12">
    <location>
        <begin position="715"/>
        <end position="741"/>
    </location>
</feature>
<feature type="transmembrane region" description="Helical" evidence="12">
    <location>
        <begin position="766"/>
        <end position="788"/>
    </location>
</feature>
<evidence type="ECO:0000256" key="10">
    <source>
        <dbReference type="ARBA" id="ARBA00023180"/>
    </source>
</evidence>
<dbReference type="Gene3D" id="2.10.50.30">
    <property type="entry name" value="GPCR, family 3, nine cysteines domain"/>
    <property type="match status" value="1"/>
</dbReference>
<feature type="domain" description="G-protein coupled receptors family 3 profile" evidence="13">
    <location>
        <begin position="608"/>
        <end position="788"/>
    </location>
</feature>
<dbReference type="InterPro" id="IPR004073">
    <property type="entry name" value="GPCR_3_vmron_rcpt_2"/>
</dbReference>
<dbReference type="GO" id="GO:0004930">
    <property type="term" value="F:G protein-coupled receptor activity"/>
    <property type="evidence" value="ECO:0007669"/>
    <property type="project" value="UniProtKB-KW"/>
</dbReference>
<dbReference type="Pfam" id="PF01094">
    <property type="entry name" value="ANF_receptor"/>
    <property type="match status" value="1"/>
</dbReference>
<dbReference type="SUPFAM" id="SSF53822">
    <property type="entry name" value="Periplasmic binding protein-like I"/>
    <property type="match status" value="1"/>
</dbReference>
<dbReference type="PROSITE" id="PS50259">
    <property type="entry name" value="G_PROTEIN_RECEP_F3_4"/>
    <property type="match status" value="1"/>
</dbReference>
<keyword evidence="7" id="KW-0297">G-protein coupled receptor</keyword>
<evidence type="ECO:0000256" key="1">
    <source>
        <dbReference type="ARBA" id="ARBA00004651"/>
    </source>
</evidence>
<accession>A0AAW1B750</accession>
<evidence type="ECO:0000256" key="11">
    <source>
        <dbReference type="ARBA" id="ARBA00023224"/>
    </source>
</evidence>
<protein>
    <submittedName>
        <fullName evidence="14">Type-2 vomeronasal receptor</fullName>
    </submittedName>
</protein>
<dbReference type="PRINTS" id="PR00248">
    <property type="entry name" value="GPCRMGR"/>
</dbReference>
<dbReference type="Pfam" id="PF00003">
    <property type="entry name" value="7tm_3"/>
    <property type="match status" value="1"/>
</dbReference>
<evidence type="ECO:0000256" key="9">
    <source>
        <dbReference type="ARBA" id="ARBA00023170"/>
    </source>
</evidence>
<dbReference type="AlphaFoldDB" id="A0AAW1B750"/>
<comment type="subcellular location">
    <subcellularLocation>
        <location evidence="1">Cell membrane</location>
        <topology evidence="1">Multi-pass membrane protein</topology>
    </subcellularLocation>
</comment>
<keyword evidence="3" id="KW-1003">Cell membrane</keyword>
<evidence type="ECO:0000256" key="7">
    <source>
        <dbReference type="ARBA" id="ARBA00023040"/>
    </source>
</evidence>
<reference evidence="14 15" key="1">
    <citation type="journal article" date="2024" name="Proc. Natl. Acad. Sci. U.S.A.">
        <title>The genetic regulatory architecture and epigenomic basis for age-related changes in rattlesnake venom.</title>
        <authorList>
            <person name="Hogan M.P."/>
            <person name="Holding M.L."/>
            <person name="Nystrom G.S."/>
            <person name="Colston T.J."/>
            <person name="Bartlett D.A."/>
            <person name="Mason A.J."/>
            <person name="Ellsworth S.A."/>
            <person name="Rautsaw R.M."/>
            <person name="Lawrence K.C."/>
            <person name="Strickland J.L."/>
            <person name="He B."/>
            <person name="Fraser P."/>
            <person name="Margres M.J."/>
            <person name="Gilbert D.M."/>
            <person name="Gibbs H.L."/>
            <person name="Parkinson C.L."/>
            <person name="Rokyta D.R."/>
        </authorList>
    </citation>
    <scope>NUCLEOTIDE SEQUENCE [LARGE SCALE GENOMIC DNA]</scope>
    <source>
        <strain evidence="14">DRR0105</strain>
    </source>
</reference>
<evidence type="ECO:0000256" key="6">
    <source>
        <dbReference type="ARBA" id="ARBA00022989"/>
    </source>
</evidence>
<evidence type="ECO:0000256" key="2">
    <source>
        <dbReference type="ARBA" id="ARBA00007242"/>
    </source>
</evidence>
<dbReference type="InterPro" id="IPR011500">
    <property type="entry name" value="GPCR_3_9-Cys_dom"/>
</dbReference>
<evidence type="ECO:0000256" key="4">
    <source>
        <dbReference type="ARBA" id="ARBA00022692"/>
    </source>
</evidence>
<keyword evidence="8 12" id="KW-0472">Membrane</keyword>
<dbReference type="PRINTS" id="PR01535">
    <property type="entry name" value="VOMERONASL2R"/>
</dbReference>
<evidence type="ECO:0000256" key="3">
    <source>
        <dbReference type="ARBA" id="ARBA00022475"/>
    </source>
</evidence>
<gene>
    <name evidence="14" type="ORF">NXF25_020708</name>
</gene>
<keyword evidence="6 12" id="KW-1133">Transmembrane helix</keyword>
<organism evidence="14 15">
    <name type="scientific">Crotalus adamanteus</name>
    <name type="common">Eastern diamondback rattlesnake</name>
    <dbReference type="NCBI Taxonomy" id="8729"/>
    <lineage>
        <taxon>Eukaryota</taxon>
        <taxon>Metazoa</taxon>
        <taxon>Chordata</taxon>
        <taxon>Craniata</taxon>
        <taxon>Vertebrata</taxon>
        <taxon>Euteleostomi</taxon>
        <taxon>Lepidosauria</taxon>
        <taxon>Squamata</taxon>
        <taxon>Bifurcata</taxon>
        <taxon>Unidentata</taxon>
        <taxon>Episquamata</taxon>
        <taxon>Toxicofera</taxon>
        <taxon>Serpentes</taxon>
        <taxon>Colubroidea</taxon>
        <taxon>Viperidae</taxon>
        <taxon>Crotalinae</taxon>
        <taxon>Crotalus</taxon>
    </lineage>
</organism>
<comment type="caution">
    <text evidence="14">The sequence shown here is derived from an EMBL/GenBank/DDBJ whole genome shotgun (WGS) entry which is preliminary data.</text>
</comment>
<dbReference type="InterPro" id="IPR017978">
    <property type="entry name" value="GPCR_3_C"/>
</dbReference>
<dbReference type="InterPro" id="IPR038550">
    <property type="entry name" value="GPCR_3_9-Cys_sf"/>
</dbReference>
<evidence type="ECO:0000313" key="15">
    <source>
        <dbReference type="Proteomes" id="UP001474421"/>
    </source>
</evidence>
<dbReference type="Pfam" id="PF07562">
    <property type="entry name" value="NCD3G"/>
    <property type="match status" value="1"/>
</dbReference>
<feature type="transmembrane region" description="Helical" evidence="12">
    <location>
        <begin position="678"/>
        <end position="703"/>
    </location>
</feature>
<dbReference type="PANTHER" id="PTHR24061:SF599">
    <property type="entry name" value="G-PROTEIN COUPLED RECEPTORS FAMILY 3 PROFILE DOMAIN-CONTAINING PROTEIN"/>
    <property type="match status" value="1"/>
</dbReference>
<dbReference type="Gene3D" id="3.40.50.2300">
    <property type="match status" value="2"/>
</dbReference>
<keyword evidence="15" id="KW-1185">Reference proteome</keyword>
<proteinExistence type="inferred from homology"/>
<keyword evidence="5" id="KW-0732">Signal</keyword>
<keyword evidence="11" id="KW-0807">Transducer</keyword>
<dbReference type="EMBL" id="JAOTOJ010000008">
    <property type="protein sequence ID" value="KAK9397347.1"/>
    <property type="molecule type" value="Genomic_DNA"/>
</dbReference>
<dbReference type="InterPro" id="IPR000068">
    <property type="entry name" value="GPCR_3_Ca_sens_rcpt-rel"/>
</dbReference>
<feature type="transmembrane region" description="Helical" evidence="12">
    <location>
        <begin position="795"/>
        <end position="815"/>
    </location>
</feature>